<dbReference type="AlphaFoldDB" id="A0A6G0ZPY6"/>
<reference evidence="1 2" key="1">
    <citation type="submission" date="2019-08" db="EMBL/GenBank/DDBJ databases">
        <title>Whole genome of Aphis craccivora.</title>
        <authorList>
            <person name="Voronova N.V."/>
            <person name="Shulinski R.S."/>
            <person name="Bandarenka Y.V."/>
            <person name="Zhorov D.G."/>
            <person name="Warner D."/>
        </authorList>
    </citation>
    <scope>NUCLEOTIDE SEQUENCE [LARGE SCALE GENOMIC DNA]</scope>
    <source>
        <strain evidence="1">180601</strain>
        <tissue evidence="1">Whole Body</tissue>
    </source>
</reference>
<name>A0A6G0ZPY6_APHCR</name>
<evidence type="ECO:0000313" key="1">
    <source>
        <dbReference type="EMBL" id="KAF0773555.1"/>
    </source>
</evidence>
<accession>A0A6G0ZPY6</accession>
<gene>
    <name evidence="1" type="ORF">FWK35_00001143</name>
</gene>
<proteinExistence type="predicted"/>
<dbReference type="Proteomes" id="UP000478052">
    <property type="component" value="Unassembled WGS sequence"/>
</dbReference>
<dbReference type="EMBL" id="VUJU01000049">
    <property type="protein sequence ID" value="KAF0773555.1"/>
    <property type="molecule type" value="Genomic_DNA"/>
</dbReference>
<comment type="caution">
    <text evidence="1">The sequence shown here is derived from an EMBL/GenBank/DDBJ whole genome shotgun (WGS) entry which is preliminary data.</text>
</comment>
<organism evidence="1 2">
    <name type="scientific">Aphis craccivora</name>
    <name type="common">Cowpea aphid</name>
    <dbReference type="NCBI Taxonomy" id="307492"/>
    <lineage>
        <taxon>Eukaryota</taxon>
        <taxon>Metazoa</taxon>
        <taxon>Ecdysozoa</taxon>
        <taxon>Arthropoda</taxon>
        <taxon>Hexapoda</taxon>
        <taxon>Insecta</taxon>
        <taxon>Pterygota</taxon>
        <taxon>Neoptera</taxon>
        <taxon>Paraneoptera</taxon>
        <taxon>Hemiptera</taxon>
        <taxon>Sternorrhyncha</taxon>
        <taxon>Aphidomorpha</taxon>
        <taxon>Aphidoidea</taxon>
        <taxon>Aphididae</taxon>
        <taxon>Aphidini</taxon>
        <taxon>Aphis</taxon>
        <taxon>Aphis</taxon>
    </lineage>
</organism>
<evidence type="ECO:0000313" key="2">
    <source>
        <dbReference type="Proteomes" id="UP000478052"/>
    </source>
</evidence>
<keyword evidence="2" id="KW-1185">Reference proteome</keyword>
<protein>
    <submittedName>
        <fullName evidence="1">Uncharacterized protein</fullName>
    </submittedName>
</protein>
<sequence length="55" mass="6438">MLLKTIGNFLLLSPQSTNLIHFLIRNETEFKNRSTFTALKRGNRHTKKKKTHISL</sequence>